<sequence>MEVIASRTRHDYNLASTKAQQTEQQFVKWVSFVGSLKHSLFSTAKNKLFPSYTITVDKNPVRGHFTTIQQAYASLGTWLRICIVSN</sequence>
<accession>A0AAU9LXV0</accession>
<protein>
    <submittedName>
        <fullName evidence="1">Uncharacterized protein</fullName>
    </submittedName>
</protein>
<dbReference type="AlphaFoldDB" id="A0AAU9LXV0"/>
<keyword evidence="2" id="KW-1185">Reference proteome</keyword>
<evidence type="ECO:0000313" key="2">
    <source>
        <dbReference type="Proteomes" id="UP001157418"/>
    </source>
</evidence>
<name>A0AAU9LXV0_9ASTR</name>
<evidence type="ECO:0000313" key="1">
    <source>
        <dbReference type="EMBL" id="CAH1419232.1"/>
    </source>
</evidence>
<dbReference type="Proteomes" id="UP001157418">
    <property type="component" value="Unassembled WGS sequence"/>
</dbReference>
<gene>
    <name evidence="1" type="ORF">LVIROSA_LOCUS6777</name>
</gene>
<proteinExistence type="predicted"/>
<reference evidence="1 2" key="1">
    <citation type="submission" date="2022-01" db="EMBL/GenBank/DDBJ databases">
        <authorList>
            <person name="Xiong W."/>
            <person name="Schranz E."/>
        </authorList>
    </citation>
    <scope>NUCLEOTIDE SEQUENCE [LARGE SCALE GENOMIC DNA]</scope>
</reference>
<dbReference type="EMBL" id="CAKMRJ010000224">
    <property type="protein sequence ID" value="CAH1419232.1"/>
    <property type="molecule type" value="Genomic_DNA"/>
</dbReference>
<organism evidence="1 2">
    <name type="scientific">Lactuca virosa</name>
    <dbReference type="NCBI Taxonomy" id="75947"/>
    <lineage>
        <taxon>Eukaryota</taxon>
        <taxon>Viridiplantae</taxon>
        <taxon>Streptophyta</taxon>
        <taxon>Embryophyta</taxon>
        <taxon>Tracheophyta</taxon>
        <taxon>Spermatophyta</taxon>
        <taxon>Magnoliopsida</taxon>
        <taxon>eudicotyledons</taxon>
        <taxon>Gunneridae</taxon>
        <taxon>Pentapetalae</taxon>
        <taxon>asterids</taxon>
        <taxon>campanulids</taxon>
        <taxon>Asterales</taxon>
        <taxon>Asteraceae</taxon>
        <taxon>Cichorioideae</taxon>
        <taxon>Cichorieae</taxon>
        <taxon>Lactucinae</taxon>
        <taxon>Lactuca</taxon>
    </lineage>
</organism>
<comment type="caution">
    <text evidence="1">The sequence shown here is derived from an EMBL/GenBank/DDBJ whole genome shotgun (WGS) entry which is preliminary data.</text>
</comment>